<dbReference type="NCBIfam" id="NF041390">
    <property type="entry name" value="TadE_Rv3655c"/>
    <property type="match status" value="1"/>
</dbReference>
<accession>A0A3E0W1K4</accession>
<organism evidence="2 3">
    <name type="scientific">Subtercola boreus</name>
    <dbReference type="NCBI Taxonomy" id="120213"/>
    <lineage>
        <taxon>Bacteria</taxon>
        <taxon>Bacillati</taxon>
        <taxon>Actinomycetota</taxon>
        <taxon>Actinomycetes</taxon>
        <taxon>Micrococcales</taxon>
        <taxon>Microbacteriaceae</taxon>
        <taxon>Subtercola</taxon>
    </lineage>
</organism>
<feature type="transmembrane region" description="Helical" evidence="1">
    <location>
        <begin position="21"/>
        <end position="39"/>
    </location>
</feature>
<keyword evidence="1" id="KW-0472">Membrane</keyword>
<dbReference type="EMBL" id="NBXA01000007">
    <property type="protein sequence ID" value="RFA15458.1"/>
    <property type="molecule type" value="Genomic_DNA"/>
</dbReference>
<dbReference type="InterPro" id="IPR049790">
    <property type="entry name" value="Rv3655c/TadE"/>
</dbReference>
<protein>
    <recommendedName>
        <fullName evidence="4">Pilus assembly protein TadE</fullName>
    </recommendedName>
</protein>
<comment type="caution">
    <text evidence="2">The sequence shown here is derived from an EMBL/GenBank/DDBJ whole genome shotgun (WGS) entry which is preliminary data.</text>
</comment>
<proteinExistence type="predicted"/>
<evidence type="ECO:0000256" key="1">
    <source>
        <dbReference type="SAM" id="Phobius"/>
    </source>
</evidence>
<evidence type="ECO:0000313" key="2">
    <source>
        <dbReference type="EMBL" id="RFA15458.1"/>
    </source>
</evidence>
<keyword evidence="1" id="KW-0812">Transmembrane</keyword>
<evidence type="ECO:0008006" key="4">
    <source>
        <dbReference type="Google" id="ProtNLM"/>
    </source>
</evidence>
<keyword evidence="1" id="KW-1133">Transmembrane helix</keyword>
<sequence>MRGLRAVHWLRDDRGTVTAEFAVALPAVILVLMLAVAALQGAALQVRVVDAAAVAARTLARGEAGGDVGGRLHQLLGEYSLGTANEGDFLCATVSAPIRFGAFGSAGFDASARSCALAGGR</sequence>
<evidence type="ECO:0000313" key="3">
    <source>
        <dbReference type="Proteomes" id="UP000256709"/>
    </source>
</evidence>
<reference evidence="2 3" key="1">
    <citation type="submission" date="2017-04" db="EMBL/GenBank/DDBJ databases">
        <title>Comparative genome analysis of Subtercola boreus.</title>
        <authorList>
            <person name="Cho Y.-J."/>
            <person name="Cho A."/>
            <person name="Kim O.-S."/>
            <person name="Lee J.-I."/>
        </authorList>
    </citation>
    <scope>NUCLEOTIDE SEQUENCE [LARGE SCALE GENOMIC DNA]</scope>
    <source>
        <strain evidence="2 3">P27444</strain>
    </source>
</reference>
<dbReference type="AlphaFoldDB" id="A0A3E0W1K4"/>
<dbReference type="Proteomes" id="UP000256709">
    <property type="component" value="Unassembled WGS sequence"/>
</dbReference>
<gene>
    <name evidence="2" type="ORF">B7R21_03885</name>
</gene>
<name>A0A3E0W1K4_9MICO</name>